<evidence type="ECO:0000256" key="2">
    <source>
        <dbReference type="ARBA" id="ARBA00023242"/>
    </source>
</evidence>
<gene>
    <name evidence="3" type="ORF">NFIA_047680</name>
</gene>
<proteinExistence type="predicted"/>
<evidence type="ECO:0000313" key="4">
    <source>
        <dbReference type="Proteomes" id="UP000006702"/>
    </source>
</evidence>
<evidence type="ECO:0000256" key="1">
    <source>
        <dbReference type="ARBA" id="ARBA00004123"/>
    </source>
</evidence>
<accession>A1DKW1</accession>
<dbReference type="Pfam" id="PF11951">
    <property type="entry name" value="Fungal_trans_2"/>
    <property type="match status" value="1"/>
</dbReference>
<dbReference type="OrthoDB" id="407832at2759"/>
<dbReference type="EMBL" id="DS027698">
    <property type="protein sequence ID" value="EAW15432.1"/>
    <property type="molecule type" value="Genomic_DNA"/>
</dbReference>
<dbReference type="GeneID" id="4583843"/>
<dbReference type="eggNOG" id="ENOG502RNYP">
    <property type="taxonomic scope" value="Eukaryota"/>
</dbReference>
<dbReference type="OMA" id="LEYHATE"/>
<dbReference type="Proteomes" id="UP000006702">
    <property type="component" value="Unassembled WGS sequence"/>
</dbReference>
<sequence>MRAEAWNATTDATPISHRSQPCRLRKIKCKPVLLLLLDVSAHLYALFQVMGIDLGAIAVNEARDPVHGAMASACLPGEQHPQTSTANALISRSDEYVSTSDPTKALGDPRVAHIFRSYIDNLAGWYDLNDRKRHFTDVVPILARKNALLLSAILAFAAASQSSSSGSTHDKDLADAYHLESVRRLLALTKHPDEFRTGETLAAICLLRSYEIISQNVTCQNHLQGSYSLLASHPIELESGLLSAGFWNYLREDITVALIEKRSLMIQLPDEPLPMKTECDDDLANRITYLLGRVINRCLLHDAVPLDQCEWESLRDQLEDWRTSLPSSFDPILTPHMLPNSKFPSMWTTSGWHAAGLQYYHTAMIILWLAEPCPSLVNTLQHIERINNLEGKLGHHATIVCALALSSRSAPVWVNSFGPIAFCGPWLKDARKLSEILDEMSIWGQKTGWPVESISNSLLKNSE</sequence>
<name>A1DKW1_NEOFI</name>
<evidence type="ECO:0000313" key="3">
    <source>
        <dbReference type="EMBL" id="EAW15432.1"/>
    </source>
</evidence>
<organism evidence="3 4">
    <name type="scientific">Neosartorya fischeri (strain ATCC 1020 / DSM 3700 / CBS 544.65 / FGSC A1164 / JCM 1740 / NRRL 181 / WB 181)</name>
    <name type="common">Aspergillus fischerianus</name>
    <dbReference type="NCBI Taxonomy" id="331117"/>
    <lineage>
        <taxon>Eukaryota</taxon>
        <taxon>Fungi</taxon>
        <taxon>Dikarya</taxon>
        <taxon>Ascomycota</taxon>
        <taxon>Pezizomycotina</taxon>
        <taxon>Eurotiomycetes</taxon>
        <taxon>Eurotiomycetidae</taxon>
        <taxon>Eurotiales</taxon>
        <taxon>Aspergillaceae</taxon>
        <taxon>Aspergillus</taxon>
        <taxon>Aspergillus subgen. Fumigati</taxon>
    </lineage>
</organism>
<dbReference type="AlphaFoldDB" id="A1DKW1"/>
<keyword evidence="4" id="KW-1185">Reference proteome</keyword>
<evidence type="ECO:0008006" key="5">
    <source>
        <dbReference type="Google" id="ProtNLM"/>
    </source>
</evidence>
<dbReference type="RefSeq" id="XP_001257329.1">
    <property type="nucleotide sequence ID" value="XM_001257328.1"/>
</dbReference>
<keyword evidence="2" id="KW-0539">Nucleus</keyword>
<dbReference type="GO" id="GO:0000976">
    <property type="term" value="F:transcription cis-regulatory region binding"/>
    <property type="evidence" value="ECO:0007669"/>
    <property type="project" value="TreeGrafter"/>
</dbReference>
<dbReference type="KEGG" id="nfi:NFIA_047680"/>
<dbReference type="GO" id="GO:0005634">
    <property type="term" value="C:nucleus"/>
    <property type="evidence" value="ECO:0007669"/>
    <property type="project" value="UniProtKB-SubCell"/>
</dbReference>
<comment type="subcellular location">
    <subcellularLocation>
        <location evidence="1">Nucleus</location>
    </subcellularLocation>
</comment>
<dbReference type="HOGENOM" id="CLU_008719_2_0_1"/>
<reference evidence="4" key="1">
    <citation type="journal article" date="2008" name="PLoS Genet.">
        <title>Genomic islands in the pathogenic filamentous fungus Aspergillus fumigatus.</title>
        <authorList>
            <person name="Fedorova N.D."/>
            <person name="Khaldi N."/>
            <person name="Joardar V.S."/>
            <person name="Maiti R."/>
            <person name="Amedeo P."/>
            <person name="Anderson M.J."/>
            <person name="Crabtree J."/>
            <person name="Silva J.C."/>
            <person name="Badger J.H."/>
            <person name="Albarraq A."/>
            <person name="Angiuoli S."/>
            <person name="Bussey H."/>
            <person name="Bowyer P."/>
            <person name="Cotty P.J."/>
            <person name="Dyer P.S."/>
            <person name="Egan A."/>
            <person name="Galens K."/>
            <person name="Fraser-Liggett C.M."/>
            <person name="Haas B.J."/>
            <person name="Inman J.M."/>
            <person name="Kent R."/>
            <person name="Lemieux S."/>
            <person name="Malavazi I."/>
            <person name="Orvis J."/>
            <person name="Roemer T."/>
            <person name="Ronning C.M."/>
            <person name="Sundaram J.P."/>
            <person name="Sutton G."/>
            <person name="Turner G."/>
            <person name="Venter J.C."/>
            <person name="White O.R."/>
            <person name="Whitty B.R."/>
            <person name="Youngman P."/>
            <person name="Wolfe K.H."/>
            <person name="Goldman G.H."/>
            <person name="Wortman J.R."/>
            <person name="Jiang B."/>
            <person name="Denning D.W."/>
            <person name="Nierman W.C."/>
        </authorList>
    </citation>
    <scope>NUCLEOTIDE SEQUENCE [LARGE SCALE GENOMIC DNA]</scope>
    <source>
        <strain evidence="4">ATCC 1020 / DSM 3700 / CBS 544.65 / FGSC A1164 / JCM 1740 / NRRL 181 / WB 181</strain>
    </source>
</reference>
<dbReference type="VEuPathDB" id="FungiDB:NFIA_047680"/>
<dbReference type="PANTHER" id="PTHR37534:SF2">
    <property type="entry name" value="N-ACETYLTRANSFERASE DOMAIN-CONTAINING PROTEIN"/>
    <property type="match status" value="1"/>
</dbReference>
<dbReference type="GO" id="GO:0045944">
    <property type="term" value="P:positive regulation of transcription by RNA polymerase II"/>
    <property type="evidence" value="ECO:0007669"/>
    <property type="project" value="TreeGrafter"/>
</dbReference>
<dbReference type="InterPro" id="IPR021858">
    <property type="entry name" value="Fun_TF"/>
</dbReference>
<protein>
    <recommendedName>
        <fullName evidence="5">C6 transcription factor</fullName>
    </recommendedName>
</protein>
<dbReference type="GO" id="GO:0003700">
    <property type="term" value="F:DNA-binding transcription factor activity"/>
    <property type="evidence" value="ECO:0007669"/>
    <property type="project" value="TreeGrafter"/>
</dbReference>
<dbReference type="PANTHER" id="PTHR37534">
    <property type="entry name" value="TRANSCRIPTIONAL ACTIVATOR PROTEIN UGA3"/>
    <property type="match status" value="1"/>
</dbReference>